<reference evidence="1 2" key="1">
    <citation type="submission" date="2014-04" db="EMBL/GenBank/DDBJ databases">
        <authorList>
            <consortium name="DOE Joint Genome Institute"/>
            <person name="Kuo A."/>
            <person name="Kohler A."/>
            <person name="Costa M.D."/>
            <person name="Nagy L.G."/>
            <person name="Floudas D."/>
            <person name="Copeland A."/>
            <person name="Barry K.W."/>
            <person name="Cichocki N."/>
            <person name="Veneault-Fourrey C."/>
            <person name="LaButti K."/>
            <person name="Lindquist E.A."/>
            <person name="Lipzen A."/>
            <person name="Lundell T."/>
            <person name="Morin E."/>
            <person name="Murat C."/>
            <person name="Sun H."/>
            <person name="Tunlid A."/>
            <person name="Henrissat B."/>
            <person name="Grigoriev I.V."/>
            <person name="Hibbett D.S."/>
            <person name="Martin F."/>
            <person name="Nordberg H.P."/>
            <person name="Cantor M.N."/>
            <person name="Hua S.X."/>
        </authorList>
    </citation>
    <scope>NUCLEOTIDE SEQUENCE [LARGE SCALE GENOMIC DNA]</scope>
    <source>
        <strain evidence="1 2">441</strain>
    </source>
</reference>
<dbReference type="EMBL" id="KN833698">
    <property type="protein sequence ID" value="KIK27006.1"/>
    <property type="molecule type" value="Genomic_DNA"/>
</dbReference>
<organism evidence="1 2">
    <name type="scientific">Pisolithus microcarpus 441</name>
    <dbReference type="NCBI Taxonomy" id="765257"/>
    <lineage>
        <taxon>Eukaryota</taxon>
        <taxon>Fungi</taxon>
        <taxon>Dikarya</taxon>
        <taxon>Basidiomycota</taxon>
        <taxon>Agaricomycotina</taxon>
        <taxon>Agaricomycetes</taxon>
        <taxon>Agaricomycetidae</taxon>
        <taxon>Boletales</taxon>
        <taxon>Sclerodermatineae</taxon>
        <taxon>Pisolithaceae</taxon>
        <taxon>Pisolithus</taxon>
    </lineage>
</organism>
<name>A0A0C9ZCQ0_9AGAM</name>
<reference evidence="2" key="2">
    <citation type="submission" date="2015-01" db="EMBL/GenBank/DDBJ databases">
        <title>Evolutionary Origins and Diversification of the Mycorrhizal Mutualists.</title>
        <authorList>
            <consortium name="DOE Joint Genome Institute"/>
            <consortium name="Mycorrhizal Genomics Consortium"/>
            <person name="Kohler A."/>
            <person name="Kuo A."/>
            <person name="Nagy L.G."/>
            <person name="Floudas D."/>
            <person name="Copeland A."/>
            <person name="Barry K.W."/>
            <person name="Cichocki N."/>
            <person name="Veneault-Fourrey C."/>
            <person name="LaButti K."/>
            <person name="Lindquist E.A."/>
            <person name="Lipzen A."/>
            <person name="Lundell T."/>
            <person name="Morin E."/>
            <person name="Murat C."/>
            <person name="Riley R."/>
            <person name="Ohm R."/>
            <person name="Sun H."/>
            <person name="Tunlid A."/>
            <person name="Henrissat B."/>
            <person name="Grigoriev I.V."/>
            <person name="Hibbett D.S."/>
            <person name="Martin F."/>
        </authorList>
    </citation>
    <scope>NUCLEOTIDE SEQUENCE [LARGE SCALE GENOMIC DNA]</scope>
    <source>
        <strain evidence="2">441</strain>
    </source>
</reference>
<protein>
    <submittedName>
        <fullName evidence="1">Uncharacterized protein</fullName>
    </submittedName>
</protein>
<dbReference type="HOGENOM" id="CLU_2850549_0_0_1"/>
<dbReference type="Proteomes" id="UP000054018">
    <property type="component" value="Unassembled WGS sequence"/>
</dbReference>
<evidence type="ECO:0000313" key="2">
    <source>
        <dbReference type="Proteomes" id="UP000054018"/>
    </source>
</evidence>
<sequence>MFELERSRDGNGQVIKKPRGQWYAERAQRSASLVVIYRGMTFRCCTLLIRMLTRHLTPSTSCVTF</sequence>
<gene>
    <name evidence="1" type="ORF">PISMIDRAFT_675326</name>
</gene>
<evidence type="ECO:0000313" key="1">
    <source>
        <dbReference type="EMBL" id="KIK27006.1"/>
    </source>
</evidence>
<keyword evidence="2" id="KW-1185">Reference proteome</keyword>
<accession>A0A0C9ZCQ0</accession>
<dbReference type="AlphaFoldDB" id="A0A0C9ZCQ0"/>
<proteinExistence type="predicted"/>